<dbReference type="CDD" id="cd16442">
    <property type="entry name" value="BPL"/>
    <property type="match status" value="1"/>
</dbReference>
<evidence type="ECO:0000256" key="2">
    <source>
        <dbReference type="ARBA" id="ARBA00022741"/>
    </source>
</evidence>
<dbReference type="EMBL" id="WSSB01000004">
    <property type="protein sequence ID" value="MXR36369.1"/>
    <property type="molecule type" value="Genomic_DNA"/>
</dbReference>
<dbReference type="HAMAP" id="MF_00978">
    <property type="entry name" value="Bifunct_BirA"/>
    <property type="match status" value="1"/>
</dbReference>
<evidence type="ECO:0000313" key="8">
    <source>
        <dbReference type="EMBL" id="MXR36369.1"/>
    </source>
</evidence>
<accession>A0A845BJL1</accession>
<comment type="catalytic activity">
    <reaction evidence="5 6">
        <text>biotin + L-lysyl-[protein] + ATP = N(6)-biotinyl-L-lysyl-[protein] + AMP + diphosphate + H(+)</text>
        <dbReference type="Rhea" id="RHEA:11756"/>
        <dbReference type="Rhea" id="RHEA-COMP:9752"/>
        <dbReference type="Rhea" id="RHEA-COMP:10505"/>
        <dbReference type="ChEBI" id="CHEBI:15378"/>
        <dbReference type="ChEBI" id="CHEBI:29969"/>
        <dbReference type="ChEBI" id="CHEBI:30616"/>
        <dbReference type="ChEBI" id="CHEBI:33019"/>
        <dbReference type="ChEBI" id="CHEBI:57586"/>
        <dbReference type="ChEBI" id="CHEBI:83144"/>
        <dbReference type="ChEBI" id="CHEBI:456215"/>
        <dbReference type="EC" id="6.3.4.15"/>
    </reaction>
</comment>
<dbReference type="Proteomes" id="UP000467214">
    <property type="component" value="Unassembled WGS sequence"/>
</dbReference>
<dbReference type="InterPro" id="IPR036390">
    <property type="entry name" value="WH_DNA-bd_sf"/>
</dbReference>
<dbReference type="GO" id="GO:0003677">
    <property type="term" value="F:DNA binding"/>
    <property type="evidence" value="ECO:0007669"/>
    <property type="project" value="UniProtKB-UniRule"/>
</dbReference>
<dbReference type="AlphaFoldDB" id="A0A845BJL1"/>
<dbReference type="Gene3D" id="3.30.930.10">
    <property type="entry name" value="Bira Bifunctional Protein, Domain 2"/>
    <property type="match status" value="1"/>
</dbReference>
<comment type="caution">
    <text evidence="8">The sequence shown here is derived from an EMBL/GenBank/DDBJ whole genome shotgun (WGS) entry which is preliminary data.</text>
</comment>
<keyword evidence="1 6" id="KW-0436">Ligase</keyword>
<dbReference type="InterPro" id="IPR004143">
    <property type="entry name" value="BPL_LPL_catalytic"/>
</dbReference>
<evidence type="ECO:0000256" key="4">
    <source>
        <dbReference type="ARBA" id="ARBA00023267"/>
    </source>
</evidence>
<dbReference type="NCBIfam" id="TIGR00121">
    <property type="entry name" value="birA_ligase"/>
    <property type="match status" value="1"/>
</dbReference>
<evidence type="ECO:0000256" key="1">
    <source>
        <dbReference type="ARBA" id="ARBA00022598"/>
    </source>
</evidence>
<feature type="binding site" evidence="6">
    <location>
        <position position="117"/>
    </location>
    <ligand>
        <name>biotin</name>
        <dbReference type="ChEBI" id="CHEBI:57586"/>
    </ligand>
</feature>
<feature type="binding site" evidence="6">
    <location>
        <begin position="93"/>
        <end position="95"/>
    </location>
    <ligand>
        <name>biotin</name>
        <dbReference type="ChEBI" id="CHEBI:57586"/>
    </ligand>
</feature>
<dbReference type="InterPro" id="IPR030855">
    <property type="entry name" value="Bifunct_BirA"/>
</dbReference>
<dbReference type="PROSITE" id="PS51733">
    <property type="entry name" value="BPL_LPL_CATALYTIC"/>
    <property type="match status" value="1"/>
</dbReference>
<reference evidence="8 9" key="1">
    <citation type="submission" date="2019-12" db="EMBL/GenBank/DDBJ databases">
        <title>Neisseriaceae gen. nov. sp. Genome sequencing and assembly.</title>
        <authorList>
            <person name="Liu Z."/>
            <person name="Li A."/>
        </authorList>
    </citation>
    <scope>NUCLEOTIDE SEQUENCE [LARGE SCALE GENOMIC DNA]</scope>
    <source>
        <strain evidence="8 9">B2N2-7</strain>
    </source>
</reference>
<dbReference type="GO" id="GO:0006355">
    <property type="term" value="P:regulation of DNA-templated transcription"/>
    <property type="evidence" value="ECO:0007669"/>
    <property type="project" value="UniProtKB-UniRule"/>
</dbReference>
<dbReference type="GO" id="GO:0004077">
    <property type="term" value="F:biotin--[biotin carboxyl-carrier protein] ligase activity"/>
    <property type="evidence" value="ECO:0007669"/>
    <property type="project" value="UniProtKB-UniRule"/>
</dbReference>
<dbReference type="SUPFAM" id="SSF55681">
    <property type="entry name" value="Class II aaRS and biotin synthetases"/>
    <property type="match status" value="1"/>
</dbReference>
<keyword evidence="9" id="KW-1185">Reference proteome</keyword>
<dbReference type="InterPro" id="IPR036388">
    <property type="entry name" value="WH-like_DNA-bd_sf"/>
</dbReference>
<dbReference type="RefSeq" id="WP_160795393.1">
    <property type="nucleotide sequence ID" value="NZ_WSSB01000004.1"/>
</dbReference>
<dbReference type="GO" id="GO:0005524">
    <property type="term" value="F:ATP binding"/>
    <property type="evidence" value="ECO:0007669"/>
    <property type="project" value="UniProtKB-UniRule"/>
</dbReference>
<keyword evidence="6" id="KW-0678">Repressor</keyword>
<keyword evidence="3 6" id="KW-0067">ATP-binding</keyword>
<dbReference type="InterPro" id="IPR003142">
    <property type="entry name" value="BPL_C"/>
</dbReference>
<dbReference type="SUPFAM" id="SSF50037">
    <property type="entry name" value="C-terminal domain of transcriptional repressors"/>
    <property type="match status" value="1"/>
</dbReference>
<dbReference type="PANTHER" id="PTHR12835:SF5">
    <property type="entry name" value="BIOTIN--PROTEIN LIGASE"/>
    <property type="match status" value="1"/>
</dbReference>
<keyword evidence="2 6" id="KW-0547">Nucleotide-binding</keyword>
<feature type="DNA-binding region" description="H-T-H motif" evidence="6">
    <location>
        <begin position="20"/>
        <end position="39"/>
    </location>
</feature>
<dbReference type="GO" id="GO:0005737">
    <property type="term" value="C:cytoplasm"/>
    <property type="evidence" value="ECO:0007669"/>
    <property type="project" value="TreeGrafter"/>
</dbReference>
<dbReference type="EC" id="6.3.4.15" evidence="6"/>
<dbReference type="Gene3D" id="2.30.30.100">
    <property type="match status" value="1"/>
</dbReference>
<comment type="similarity">
    <text evidence="6">Belongs to the biotin--protein ligase family.</text>
</comment>
<feature type="domain" description="BPL/LPL catalytic" evidence="7">
    <location>
        <begin position="69"/>
        <end position="254"/>
    </location>
</feature>
<evidence type="ECO:0000256" key="3">
    <source>
        <dbReference type="ARBA" id="ARBA00022840"/>
    </source>
</evidence>
<dbReference type="Gene3D" id="1.10.10.10">
    <property type="entry name" value="Winged helix-like DNA-binding domain superfamily/Winged helix DNA-binding domain"/>
    <property type="match status" value="1"/>
</dbReference>
<keyword evidence="6" id="KW-0804">Transcription</keyword>
<dbReference type="Pfam" id="PF03099">
    <property type="entry name" value="BPL_LplA_LipB"/>
    <property type="match status" value="1"/>
</dbReference>
<evidence type="ECO:0000256" key="6">
    <source>
        <dbReference type="HAMAP-Rule" id="MF_00978"/>
    </source>
</evidence>
<dbReference type="SUPFAM" id="SSF46785">
    <property type="entry name" value="Winged helix' DNA-binding domain"/>
    <property type="match status" value="1"/>
</dbReference>
<dbReference type="InterPro" id="IPR004408">
    <property type="entry name" value="Biotin_CoA_COase_ligase"/>
</dbReference>
<dbReference type="InterPro" id="IPR013196">
    <property type="entry name" value="HTH_11"/>
</dbReference>
<gene>
    <name evidence="6" type="primary">birA</name>
    <name evidence="8" type="ORF">GQF02_05205</name>
</gene>
<dbReference type="InterPro" id="IPR008988">
    <property type="entry name" value="Transcriptional_repressor_C"/>
</dbReference>
<evidence type="ECO:0000313" key="9">
    <source>
        <dbReference type="Proteomes" id="UP000467214"/>
    </source>
</evidence>
<feature type="binding site" evidence="6">
    <location>
        <begin position="121"/>
        <end position="123"/>
    </location>
    <ligand>
        <name>biotin</name>
        <dbReference type="ChEBI" id="CHEBI:57586"/>
    </ligand>
</feature>
<keyword evidence="6" id="KW-0238">DNA-binding</keyword>
<protein>
    <recommendedName>
        <fullName evidence="6">Bifunctional ligase/repressor BirA</fullName>
    </recommendedName>
    <alternativeName>
        <fullName evidence="6">Biotin--[acetyl-CoA-carboxylase] ligase</fullName>
        <ecNumber evidence="6">6.3.4.15</ecNumber>
    </alternativeName>
    <alternativeName>
        <fullName evidence="6">Biotin--protein ligase</fullName>
    </alternativeName>
    <alternativeName>
        <fullName evidence="6">Biotin-[acetyl-CoA carboxylase] synthetase</fullName>
    </alternativeName>
</protein>
<proteinExistence type="inferred from homology"/>
<name>A0A845BJL1_9NEIS</name>
<keyword evidence="4 6" id="KW-0092">Biotin</keyword>
<organism evidence="8 9">
    <name type="scientific">Craterilacuibacter sinensis</name>
    <dbReference type="NCBI Taxonomy" id="2686017"/>
    <lineage>
        <taxon>Bacteria</taxon>
        <taxon>Pseudomonadati</taxon>
        <taxon>Pseudomonadota</taxon>
        <taxon>Betaproteobacteria</taxon>
        <taxon>Neisseriales</taxon>
        <taxon>Neisseriaceae</taxon>
        <taxon>Craterilacuibacter</taxon>
    </lineage>
</organism>
<keyword evidence="6" id="KW-0805">Transcription regulation</keyword>
<dbReference type="PANTHER" id="PTHR12835">
    <property type="entry name" value="BIOTIN PROTEIN LIGASE"/>
    <property type="match status" value="1"/>
</dbReference>
<dbReference type="InterPro" id="IPR045864">
    <property type="entry name" value="aa-tRNA-synth_II/BPL/LPL"/>
</dbReference>
<dbReference type="Pfam" id="PF08279">
    <property type="entry name" value="HTH_11"/>
    <property type="match status" value="1"/>
</dbReference>
<dbReference type="Pfam" id="PF02237">
    <property type="entry name" value="BPL_C"/>
    <property type="match status" value="1"/>
</dbReference>
<comment type="function">
    <text evidence="6">Acts both as a biotin--[acetyl-CoA-carboxylase] ligase and a repressor.</text>
</comment>
<feature type="binding site" evidence="6">
    <location>
        <position position="187"/>
    </location>
    <ligand>
        <name>biotin</name>
        <dbReference type="ChEBI" id="CHEBI:57586"/>
    </ligand>
</feature>
<evidence type="ECO:0000259" key="7">
    <source>
        <dbReference type="PROSITE" id="PS51733"/>
    </source>
</evidence>
<evidence type="ECO:0000256" key="5">
    <source>
        <dbReference type="ARBA" id="ARBA00047846"/>
    </source>
</evidence>
<sequence length="321" mass="33853">MSDHAFAVLRLLSAGGFQSGEAMAQQLGCSRTLVWQAVHAIEQDFGLTVFSVRGRGYQLASPFDWLDVAQIRTGLSEAAGDSLTLALVERTDSTNTQLMTRAAAGAPQGLLLAAEAQSAGRGRLGRRWQMKLGAGLTFSLLWRFERGLAALAGLSLAVGVAMVRALRGLGAPVMLKWPNDVLLDGKKLAGTLIELSGDAQGSAAVVIGIGLNVADPGEVDQPVASLADAGLQLSRNTVLAALLNELQQVLVEFERGGFAVLRDEWSSYAAHNQAPVRLSFSHHEPVDGVALGVDDSGALRVQTASGEQLFHVGEVSLRPRP</sequence>